<evidence type="ECO:0000313" key="1">
    <source>
        <dbReference type="EMBL" id="KIK97324.1"/>
    </source>
</evidence>
<dbReference type="InParanoid" id="A0A0D0E6Y7"/>
<reference evidence="2" key="2">
    <citation type="submission" date="2015-01" db="EMBL/GenBank/DDBJ databases">
        <title>Evolutionary Origins and Diversification of the Mycorrhizal Mutualists.</title>
        <authorList>
            <consortium name="DOE Joint Genome Institute"/>
            <consortium name="Mycorrhizal Genomics Consortium"/>
            <person name="Kohler A."/>
            <person name="Kuo A."/>
            <person name="Nagy L.G."/>
            <person name="Floudas D."/>
            <person name="Copeland A."/>
            <person name="Barry K.W."/>
            <person name="Cichocki N."/>
            <person name="Veneault-Fourrey C."/>
            <person name="LaButti K."/>
            <person name="Lindquist E.A."/>
            <person name="Lipzen A."/>
            <person name="Lundell T."/>
            <person name="Morin E."/>
            <person name="Murat C."/>
            <person name="Riley R."/>
            <person name="Ohm R."/>
            <person name="Sun H."/>
            <person name="Tunlid A."/>
            <person name="Henrissat B."/>
            <person name="Grigoriev I.V."/>
            <person name="Hibbett D.S."/>
            <person name="Martin F."/>
        </authorList>
    </citation>
    <scope>NUCLEOTIDE SEQUENCE [LARGE SCALE GENOMIC DNA]</scope>
    <source>
        <strain evidence="2">Ve08.2h10</strain>
    </source>
</reference>
<name>A0A0D0E6Y7_9AGAM</name>
<sequence>MSWFLHLGHTARQPRDIRKDPLSNVTCTLEDGTTSIIGRVRSCGAAGLPSRQVGFMATCLPSSRNVASHPWSTRPFLTTVVSSPSSRLPIGDGDQLHPVSVNMCRPEHMPHLLQGRNEKRLVLVA</sequence>
<protein>
    <submittedName>
        <fullName evidence="1">Uncharacterized protein</fullName>
    </submittedName>
</protein>
<accession>A0A0D0E6Y7</accession>
<dbReference type="Proteomes" id="UP000054538">
    <property type="component" value="Unassembled WGS sequence"/>
</dbReference>
<keyword evidence="2" id="KW-1185">Reference proteome</keyword>
<gene>
    <name evidence="1" type="ORF">PAXRUDRAFT_233752</name>
</gene>
<reference evidence="1 2" key="1">
    <citation type="submission" date="2014-04" db="EMBL/GenBank/DDBJ databases">
        <authorList>
            <consortium name="DOE Joint Genome Institute"/>
            <person name="Kuo A."/>
            <person name="Kohler A."/>
            <person name="Jargeat P."/>
            <person name="Nagy L.G."/>
            <person name="Floudas D."/>
            <person name="Copeland A."/>
            <person name="Barry K.W."/>
            <person name="Cichocki N."/>
            <person name="Veneault-Fourrey C."/>
            <person name="LaButti K."/>
            <person name="Lindquist E.A."/>
            <person name="Lipzen A."/>
            <person name="Lundell T."/>
            <person name="Morin E."/>
            <person name="Murat C."/>
            <person name="Sun H."/>
            <person name="Tunlid A."/>
            <person name="Henrissat B."/>
            <person name="Grigoriev I.V."/>
            <person name="Hibbett D.S."/>
            <person name="Martin F."/>
            <person name="Nordberg H.P."/>
            <person name="Cantor M.N."/>
            <person name="Hua S.X."/>
        </authorList>
    </citation>
    <scope>NUCLEOTIDE SEQUENCE [LARGE SCALE GENOMIC DNA]</scope>
    <source>
        <strain evidence="1 2">Ve08.2h10</strain>
    </source>
</reference>
<organism evidence="1 2">
    <name type="scientific">Paxillus rubicundulus Ve08.2h10</name>
    <dbReference type="NCBI Taxonomy" id="930991"/>
    <lineage>
        <taxon>Eukaryota</taxon>
        <taxon>Fungi</taxon>
        <taxon>Dikarya</taxon>
        <taxon>Basidiomycota</taxon>
        <taxon>Agaricomycotina</taxon>
        <taxon>Agaricomycetes</taxon>
        <taxon>Agaricomycetidae</taxon>
        <taxon>Boletales</taxon>
        <taxon>Paxilineae</taxon>
        <taxon>Paxillaceae</taxon>
        <taxon>Paxillus</taxon>
    </lineage>
</organism>
<dbReference type="EMBL" id="KN824941">
    <property type="protein sequence ID" value="KIK97324.1"/>
    <property type="molecule type" value="Genomic_DNA"/>
</dbReference>
<proteinExistence type="predicted"/>
<dbReference type="HOGENOM" id="CLU_1993339_0_0_1"/>
<evidence type="ECO:0000313" key="2">
    <source>
        <dbReference type="Proteomes" id="UP000054538"/>
    </source>
</evidence>
<dbReference type="AlphaFoldDB" id="A0A0D0E6Y7"/>